<dbReference type="RefSeq" id="WP_149618450.1">
    <property type="nucleotide sequence ID" value="NZ_VOBL01000001.1"/>
</dbReference>
<evidence type="ECO:0000313" key="1">
    <source>
        <dbReference type="EMBL" id="KAA0979904.1"/>
    </source>
</evidence>
<evidence type="ECO:0008006" key="3">
    <source>
        <dbReference type="Google" id="ProtNLM"/>
    </source>
</evidence>
<gene>
    <name evidence="1" type="ORF">FQ154_01725</name>
</gene>
<dbReference type="OrthoDB" id="8857610at2"/>
<sequence length="70" mass="7987">MSMQRIRDYYGVPAKRGMRVTVDGKPGVITGTTRGPMHLRVRFDHAPKHTIPAHPTWEVEYNNPETETTP</sequence>
<accession>A0A5B0ELK6</accession>
<protein>
    <recommendedName>
        <fullName evidence="3">DUF1918 domain-containing protein</fullName>
    </recommendedName>
</protein>
<name>A0A5B0ELK6_9MICC</name>
<dbReference type="Proteomes" id="UP000323856">
    <property type="component" value="Unassembled WGS sequence"/>
</dbReference>
<dbReference type="EMBL" id="VOBL01000001">
    <property type="protein sequence ID" value="KAA0979904.1"/>
    <property type="molecule type" value="Genomic_DNA"/>
</dbReference>
<proteinExistence type="predicted"/>
<organism evidence="1 2">
    <name type="scientific">Paeniglutamicibacter gangotriensis</name>
    <dbReference type="NCBI Taxonomy" id="254787"/>
    <lineage>
        <taxon>Bacteria</taxon>
        <taxon>Bacillati</taxon>
        <taxon>Actinomycetota</taxon>
        <taxon>Actinomycetes</taxon>
        <taxon>Micrococcales</taxon>
        <taxon>Micrococcaceae</taxon>
        <taxon>Paeniglutamicibacter</taxon>
    </lineage>
</organism>
<comment type="caution">
    <text evidence="1">The sequence shown here is derived from an EMBL/GenBank/DDBJ whole genome shotgun (WGS) entry which is preliminary data.</text>
</comment>
<dbReference type="AlphaFoldDB" id="A0A5B0ELK6"/>
<evidence type="ECO:0000313" key="2">
    <source>
        <dbReference type="Proteomes" id="UP000323856"/>
    </source>
</evidence>
<reference evidence="1 2" key="1">
    <citation type="submission" date="2019-07" db="EMBL/GenBank/DDBJ databases">
        <title>Analysis of the biochemical properties, biological activity and biotechnological potential of siderophores and biosurfactants produced by Antarctic psychrotolerant bacteria.</title>
        <authorList>
            <person name="Styczynski M."/>
            <person name="Krucon T."/>
            <person name="Decewicz P."/>
            <person name="Dziewit L."/>
        </authorList>
    </citation>
    <scope>NUCLEOTIDE SEQUENCE [LARGE SCALE GENOMIC DNA]</scope>
    <source>
        <strain evidence="1 2">ANT_H27</strain>
    </source>
</reference>